<dbReference type="InterPro" id="IPR035253">
    <property type="entry name" value="Lipoprotein_22_bac"/>
</dbReference>
<organism evidence="2 3">
    <name type="scientific">Bacillus gaemokensis</name>
    <dbReference type="NCBI Taxonomy" id="574375"/>
    <lineage>
        <taxon>Bacteria</taxon>
        <taxon>Bacillati</taxon>
        <taxon>Bacillota</taxon>
        <taxon>Bacilli</taxon>
        <taxon>Bacillales</taxon>
        <taxon>Bacillaceae</taxon>
        <taxon>Bacillus</taxon>
        <taxon>Bacillus cereus group</taxon>
    </lineage>
</organism>
<evidence type="ECO:0000313" key="2">
    <source>
        <dbReference type="EMBL" id="KEK23054.1"/>
    </source>
</evidence>
<protein>
    <recommendedName>
        <fullName evidence="4">Lipoprotein</fullName>
    </recommendedName>
</protein>
<evidence type="ECO:0000256" key="1">
    <source>
        <dbReference type="SAM" id="SignalP"/>
    </source>
</evidence>
<dbReference type="RefSeq" id="WP_033676324.1">
    <property type="nucleotide sequence ID" value="NZ_JOTM01000021.1"/>
</dbReference>
<dbReference type="STRING" id="574375.AZF08_22550"/>
<evidence type="ECO:0000313" key="3">
    <source>
        <dbReference type="Proteomes" id="UP000027778"/>
    </source>
</evidence>
<comment type="caution">
    <text evidence="2">The sequence shown here is derived from an EMBL/GenBank/DDBJ whole genome shotgun (WGS) entry which is preliminary data.</text>
</comment>
<dbReference type="Gene3D" id="2.40.40.60">
    <property type="match status" value="1"/>
</dbReference>
<accession>A0A073K705</accession>
<name>A0A073K705_9BACI</name>
<dbReference type="Pfam" id="PF17294">
    <property type="entry name" value="Lipoprotein_22"/>
    <property type="match status" value="1"/>
</dbReference>
<dbReference type="Proteomes" id="UP000027778">
    <property type="component" value="Unassembled WGS sequence"/>
</dbReference>
<reference evidence="2 3" key="1">
    <citation type="submission" date="2014-06" db="EMBL/GenBank/DDBJ databases">
        <title>Draft genome sequence of Bacillus gaemokensis JCM 15801 (MCCC 1A00707).</title>
        <authorList>
            <person name="Lai Q."/>
            <person name="Liu Y."/>
            <person name="Shao Z."/>
        </authorList>
    </citation>
    <scope>NUCLEOTIDE SEQUENCE [LARGE SCALE GENOMIC DNA]</scope>
    <source>
        <strain evidence="2 3">JCM 15801</strain>
    </source>
</reference>
<gene>
    <name evidence="2" type="ORF">BAGA_14590</name>
</gene>
<dbReference type="AlphaFoldDB" id="A0A073K705"/>
<dbReference type="OrthoDB" id="2931508at2"/>
<keyword evidence="3" id="KW-1185">Reference proteome</keyword>
<sequence>MKRKMIIYIVATLTLFSMSACSLFGKKEEPANGMLLLGDEQSVSPLVERYKKETTSKELYKVKLDTKDEKKILIINETVAKKFIQKGILQKRDNDEGMISSEPITSLPKFTKDKAILFANKEDKNMKDVMINNEKISVQYDSDTWLGGIRSYEFEGCIIVLKDAQYDKIPVPQINMELLSFNKSLGDMRSHNPDDKINKEYVTIKKLMKGTSIIGYELVTITTK</sequence>
<feature type="signal peptide" evidence="1">
    <location>
        <begin position="1"/>
        <end position="22"/>
    </location>
</feature>
<feature type="chain" id="PRO_5001690879" description="Lipoprotein" evidence="1">
    <location>
        <begin position="23"/>
        <end position="224"/>
    </location>
</feature>
<dbReference type="EMBL" id="JOTM01000021">
    <property type="protein sequence ID" value="KEK23054.1"/>
    <property type="molecule type" value="Genomic_DNA"/>
</dbReference>
<evidence type="ECO:0008006" key="4">
    <source>
        <dbReference type="Google" id="ProtNLM"/>
    </source>
</evidence>
<dbReference type="PROSITE" id="PS51257">
    <property type="entry name" value="PROKAR_LIPOPROTEIN"/>
    <property type="match status" value="1"/>
</dbReference>
<keyword evidence="1" id="KW-0732">Signal</keyword>
<proteinExistence type="predicted"/>